<dbReference type="AlphaFoldDB" id="A0A507DKM5"/>
<dbReference type="InterPro" id="IPR043502">
    <property type="entry name" value="DNA/RNA_pol_sf"/>
</dbReference>
<proteinExistence type="predicted"/>
<gene>
    <name evidence="2" type="ORF">PhCBS80983_g06498</name>
</gene>
<dbReference type="PANTHER" id="PTHR11439:SF483">
    <property type="entry name" value="PEPTIDE SYNTHASE GLIP-LIKE, PUTATIVE (AFU_ORTHOLOGUE AFUA_3G12920)-RELATED"/>
    <property type="match status" value="1"/>
</dbReference>
<dbReference type="Proteomes" id="UP000318582">
    <property type="component" value="Unassembled WGS sequence"/>
</dbReference>
<evidence type="ECO:0000313" key="2">
    <source>
        <dbReference type="EMBL" id="TPX52259.1"/>
    </source>
</evidence>
<organism evidence="2 3">
    <name type="scientific">Powellomyces hirtus</name>
    <dbReference type="NCBI Taxonomy" id="109895"/>
    <lineage>
        <taxon>Eukaryota</taxon>
        <taxon>Fungi</taxon>
        <taxon>Fungi incertae sedis</taxon>
        <taxon>Chytridiomycota</taxon>
        <taxon>Chytridiomycota incertae sedis</taxon>
        <taxon>Chytridiomycetes</taxon>
        <taxon>Spizellomycetales</taxon>
        <taxon>Powellomycetaceae</taxon>
        <taxon>Powellomyces</taxon>
    </lineage>
</organism>
<comment type="caution">
    <text evidence="2">The sequence shown here is derived from an EMBL/GenBank/DDBJ whole genome shotgun (WGS) entry which is preliminary data.</text>
</comment>
<keyword evidence="2" id="KW-0808">Transferase</keyword>
<dbReference type="SUPFAM" id="SSF56672">
    <property type="entry name" value="DNA/RNA polymerases"/>
    <property type="match status" value="1"/>
</dbReference>
<dbReference type="Pfam" id="PF07727">
    <property type="entry name" value="RVT_2"/>
    <property type="match status" value="1"/>
</dbReference>
<dbReference type="CDD" id="cd09272">
    <property type="entry name" value="RNase_HI_RT_Ty1"/>
    <property type="match status" value="1"/>
</dbReference>
<feature type="non-terminal residue" evidence="2">
    <location>
        <position position="1"/>
    </location>
</feature>
<evidence type="ECO:0000313" key="3">
    <source>
        <dbReference type="Proteomes" id="UP000318582"/>
    </source>
</evidence>
<protein>
    <submittedName>
        <fullName evidence="2">DNA-directed DNA polymerase</fullName>
    </submittedName>
</protein>
<evidence type="ECO:0000259" key="1">
    <source>
        <dbReference type="Pfam" id="PF07727"/>
    </source>
</evidence>
<dbReference type="PANTHER" id="PTHR11439">
    <property type="entry name" value="GAG-POL-RELATED RETROTRANSPOSON"/>
    <property type="match status" value="1"/>
</dbReference>
<keyword evidence="3" id="KW-1185">Reference proteome</keyword>
<keyword evidence="2" id="KW-0239">DNA-directed DNA polymerase</keyword>
<feature type="domain" description="Reverse transcriptase Ty1/copia-type" evidence="1">
    <location>
        <begin position="1"/>
        <end position="128"/>
    </location>
</feature>
<sequence length="371" mass="42131">ALYGLKQAPRKWYSLLHKELTSLGFKRLANDNAVYIRTLPKSDSSQYISVYVDDLLIFAKTKSEISSIKTSLHNEFNMTDLGEVNHYLGMRVRRDYSRHVIYLDQESYVNDILERFGMQDCKPVNTPMDRTKLEPYEVENTKTSPNPQEGEYRKIVGSLVYLMICTRPDIAVAVSMLSRFASNPSPQHLQAAKRVLRYLRGTSDYSLCIGGNNVTLHGYSDADWGNNIIDRRSITGYLFYIGNAGPVTWASKRQPTVALSSTEAEYMALSFATQETIWLCSLLQELQIPEYLDENARPTTIYEDNQSCISLAMNPEIHLEYLPTAEMVANSLTKPLPAPAITHHRENMCIKHHDNTITPTTKASMTELPDE</sequence>
<dbReference type="STRING" id="109895.A0A507DKM5"/>
<dbReference type="GO" id="GO:0003887">
    <property type="term" value="F:DNA-directed DNA polymerase activity"/>
    <property type="evidence" value="ECO:0007669"/>
    <property type="project" value="UniProtKB-KW"/>
</dbReference>
<name>A0A507DKM5_9FUNG</name>
<accession>A0A507DKM5</accession>
<keyword evidence="2" id="KW-0548">Nucleotidyltransferase</keyword>
<dbReference type="EMBL" id="QEAQ01000392">
    <property type="protein sequence ID" value="TPX52259.1"/>
    <property type="molecule type" value="Genomic_DNA"/>
</dbReference>
<reference evidence="2 3" key="1">
    <citation type="journal article" date="2019" name="Sci. Rep.">
        <title>Comparative genomics of chytrid fungi reveal insights into the obligate biotrophic and pathogenic lifestyle of Synchytrium endobioticum.</title>
        <authorList>
            <person name="van de Vossenberg B.T.L.H."/>
            <person name="Warris S."/>
            <person name="Nguyen H.D.T."/>
            <person name="van Gent-Pelzer M.P.E."/>
            <person name="Joly D.L."/>
            <person name="van de Geest H.C."/>
            <person name="Bonants P.J.M."/>
            <person name="Smith D.S."/>
            <person name="Levesque C.A."/>
            <person name="van der Lee T.A.J."/>
        </authorList>
    </citation>
    <scope>NUCLEOTIDE SEQUENCE [LARGE SCALE GENOMIC DNA]</scope>
    <source>
        <strain evidence="2 3">CBS 809.83</strain>
    </source>
</reference>
<dbReference type="InterPro" id="IPR013103">
    <property type="entry name" value="RVT_2"/>
</dbReference>